<evidence type="ECO:0000256" key="1">
    <source>
        <dbReference type="SAM" id="MobiDB-lite"/>
    </source>
</evidence>
<feature type="region of interest" description="Disordered" evidence="1">
    <location>
        <begin position="46"/>
        <end position="82"/>
    </location>
</feature>
<organism evidence="2 3">
    <name type="scientific">Ambrosiozyma monospora</name>
    <name type="common">Yeast</name>
    <name type="synonym">Endomycopsis monosporus</name>
    <dbReference type="NCBI Taxonomy" id="43982"/>
    <lineage>
        <taxon>Eukaryota</taxon>
        <taxon>Fungi</taxon>
        <taxon>Dikarya</taxon>
        <taxon>Ascomycota</taxon>
        <taxon>Saccharomycotina</taxon>
        <taxon>Pichiomycetes</taxon>
        <taxon>Pichiales</taxon>
        <taxon>Pichiaceae</taxon>
        <taxon>Ambrosiozyma</taxon>
    </lineage>
</organism>
<dbReference type="Proteomes" id="UP001165063">
    <property type="component" value="Unassembled WGS sequence"/>
</dbReference>
<feature type="compositionally biased region" description="Low complexity" evidence="1">
    <location>
        <begin position="46"/>
        <end position="55"/>
    </location>
</feature>
<name>A0A9W6WLX3_AMBMO</name>
<dbReference type="EMBL" id="BSXU01016573">
    <property type="protein sequence ID" value="GME83586.1"/>
    <property type="molecule type" value="Genomic_DNA"/>
</dbReference>
<proteinExistence type="predicted"/>
<dbReference type="AlphaFoldDB" id="A0A9W6WLX3"/>
<reference evidence="2" key="1">
    <citation type="submission" date="2023-04" db="EMBL/GenBank/DDBJ databases">
        <title>Ambrosiozyma monospora NBRC 1965.</title>
        <authorList>
            <person name="Ichikawa N."/>
            <person name="Sato H."/>
            <person name="Tonouchi N."/>
        </authorList>
    </citation>
    <scope>NUCLEOTIDE SEQUENCE</scope>
    <source>
        <strain evidence="2">NBRC 1965</strain>
    </source>
</reference>
<comment type="caution">
    <text evidence="2">The sequence shown here is derived from an EMBL/GenBank/DDBJ whole genome shotgun (WGS) entry which is preliminary data.</text>
</comment>
<sequence>MLERGSYPKYQVADTLDQQDQVEEQMEEAEKVEQKLEEKERVVQQLQEQEQGVQMLEEEQVENGAGASGTADEAGTRSNMEQ</sequence>
<evidence type="ECO:0000313" key="2">
    <source>
        <dbReference type="EMBL" id="GME83586.1"/>
    </source>
</evidence>
<feature type="region of interest" description="Disordered" evidence="1">
    <location>
        <begin position="1"/>
        <end position="33"/>
    </location>
</feature>
<protein>
    <submittedName>
        <fullName evidence="2">Unnamed protein product</fullName>
    </submittedName>
</protein>
<evidence type="ECO:0000313" key="3">
    <source>
        <dbReference type="Proteomes" id="UP001165063"/>
    </source>
</evidence>
<gene>
    <name evidence="2" type="ORF">Amon01_001007300</name>
</gene>
<keyword evidence="3" id="KW-1185">Reference proteome</keyword>
<accession>A0A9W6WLX3</accession>